<reference evidence="4 5" key="1">
    <citation type="submission" date="2017-04" db="EMBL/GenBank/DDBJ databases">
        <title>Whole genome sequence of Bdellovibrio bacteriovorus strain SSB218315.</title>
        <authorList>
            <person name="Oyedara O."/>
            <person name="Rodriguez-Perez M.A."/>
        </authorList>
    </citation>
    <scope>NUCLEOTIDE SEQUENCE [LARGE SCALE GENOMIC DNA]</scope>
    <source>
        <strain evidence="4 5">SSB218315</strain>
    </source>
</reference>
<dbReference type="CDD" id="cd00118">
    <property type="entry name" value="LysM"/>
    <property type="match status" value="1"/>
</dbReference>
<dbReference type="InterPro" id="IPR018392">
    <property type="entry name" value="LysM"/>
</dbReference>
<dbReference type="PANTHER" id="PTHR34700:SF4">
    <property type="entry name" value="PHAGE-LIKE ELEMENT PBSX PROTEIN XKDP"/>
    <property type="match status" value="1"/>
</dbReference>
<dbReference type="SMART" id="SM00257">
    <property type="entry name" value="LysM"/>
    <property type="match status" value="1"/>
</dbReference>
<feature type="signal peptide" evidence="2">
    <location>
        <begin position="1"/>
        <end position="24"/>
    </location>
</feature>
<dbReference type="PROSITE" id="PS51782">
    <property type="entry name" value="LYSM"/>
    <property type="match status" value="1"/>
</dbReference>
<dbReference type="PANTHER" id="PTHR34700">
    <property type="entry name" value="POTASSIUM BINDING PROTEIN KBP"/>
    <property type="match status" value="1"/>
</dbReference>
<gene>
    <name evidence="4" type="ORF">B9G79_06905</name>
</gene>
<dbReference type="EMBL" id="CP020946">
    <property type="protein sequence ID" value="ASD63320.1"/>
    <property type="molecule type" value="Genomic_DNA"/>
</dbReference>
<accession>A0A1Z3N772</accession>
<dbReference type="OrthoDB" id="5290381at2"/>
<name>A0A1Z3N772_BDEBC</name>
<feature type="chain" id="PRO_5013346144" description="LysM domain-containing protein" evidence="2">
    <location>
        <begin position="25"/>
        <end position="549"/>
    </location>
</feature>
<evidence type="ECO:0000313" key="4">
    <source>
        <dbReference type="EMBL" id="ASD63320.1"/>
    </source>
</evidence>
<keyword evidence="2" id="KW-0732">Signal</keyword>
<feature type="region of interest" description="Disordered" evidence="1">
    <location>
        <begin position="513"/>
        <end position="549"/>
    </location>
</feature>
<dbReference type="AlphaFoldDB" id="A0A1Z3N772"/>
<evidence type="ECO:0000256" key="1">
    <source>
        <dbReference type="SAM" id="MobiDB-lite"/>
    </source>
</evidence>
<evidence type="ECO:0000256" key="2">
    <source>
        <dbReference type="SAM" id="SignalP"/>
    </source>
</evidence>
<organism evidence="4 5">
    <name type="scientific">Bdellovibrio bacteriovorus</name>
    <dbReference type="NCBI Taxonomy" id="959"/>
    <lineage>
        <taxon>Bacteria</taxon>
        <taxon>Pseudomonadati</taxon>
        <taxon>Bdellovibrionota</taxon>
        <taxon>Bdellovibrionia</taxon>
        <taxon>Bdellovibrionales</taxon>
        <taxon>Pseudobdellovibrionaceae</taxon>
        <taxon>Bdellovibrio</taxon>
    </lineage>
</organism>
<feature type="region of interest" description="Disordered" evidence="1">
    <location>
        <begin position="25"/>
        <end position="111"/>
    </location>
</feature>
<dbReference type="Proteomes" id="UP000197003">
    <property type="component" value="Chromosome"/>
</dbReference>
<protein>
    <recommendedName>
        <fullName evidence="3">LysM domain-containing protein</fullName>
    </recommendedName>
</protein>
<dbReference type="InterPro" id="IPR036779">
    <property type="entry name" value="LysM_dom_sf"/>
</dbReference>
<evidence type="ECO:0000313" key="5">
    <source>
        <dbReference type="Proteomes" id="UP000197003"/>
    </source>
</evidence>
<dbReference type="Gene3D" id="3.10.350.10">
    <property type="entry name" value="LysM domain"/>
    <property type="match status" value="1"/>
</dbReference>
<dbReference type="InterPro" id="IPR052196">
    <property type="entry name" value="Bact_Kbp"/>
</dbReference>
<dbReference type="Pfam" id="PF01476">
    <property type="entry name" value="LysM"/>
    <property type="match status" value="1"/>
</dbReference>
<feature type="domain" description="LysM" evidence="3">
    <location>
        <begin position="147"/>
        <end position="196"/>
    </location>
</feature>
<sequence>MQRVMNKKFSVMMALILTAMLAQAQDNPPDATWESDPLDVLESQQQEVVEPSVPEFKEIDEPGADVPAPPAPEVASPEPTTEDVAPSAPAPETQTMETFSPAPGTGAVGSEPDYAREAEFHRIYKNYNEQPTSVELWEKAVGNREAEIYQVQKGDTLWGISTTFFGDPNFWPKIWSLNNGAVLNPHEIDPKMNIQFFPGTADEAPTLDLAAADTAGKADGTVVTDVKPEAGAKGDAVVLPRGKKRAPLLKNLPNSLPSYRMGAMNDPKVELQIELPKNQFPIAPEYLEYYLADAPVQGVGRVTATEMDMKTAGEFQYIYVRLDSNGGKDFVAQKNLTMVKDPLVKDRQGQMVELQGEIEVLEKVNDQQNIYRAIVKKAIQPVDVGAILTPGKLPMIDPTPSGLVSGVGAKIMGGQFDKKRNIFGNSTLVFLDGGSASGLQEGQTLSVFADERVRNKKNEAVMNDRVVGSVKIVRVSPNFATAYVIKASDNILVGDYVGKPVVQAMREAPVVEAPAKVDEDFEKEFEDAPSTPAEAPSPDGGLDDSDLDF</sequence>
<proteinExistence type="predicted"/>
<evidence type="ECO:0000259" key="3">
    <source>
        <dbReference type="PROSITE" id="PS51782"/>
    </source>
</evidence>